<evidence type="ECO:0000313" key="2">
    <source>
        <dbReference type="EMBL" id="MFK2878328.1"/>
    </source>
</evidence>
<comment type="caution">
    <text evidence="2">The sequence shown here is derived from an EMBL/GenBank/DDBJ whole genome shotgun (WGS) entry which is preliminary data.</text>
</comment>
<proteinExistence type="predicted"/>
<evidence type="ECO:0000256" key="1">
    <source>
        <dbReference type="SAM" id="MobiDB-lite"/>
    </source>
</evidence>
<dbReference type="Proteomes" id="UP001620339">
    <property type="component" value="Unassembled WGS sequence"/>
</dbReference>
<sequence length="229" mass="24224">MNAASQRRLTAVLATLVLLLGVLWLTLLFGFGRGVRWDAPRAAPPPSAAGPHTGLPAPVPLAVFAPVWQQSLFSPDRKPEVHAASGGSSLGDLQLTGIILTPQLRMALLHDNNGNRELRLREGQSLPDGSVSVIEVKQRSVILDSPQGRTELKLPPGATIDVAKPVAGAPPPPPPSPPPGVEMMTPVPHLPGQMPPQANPQQLERLRQLRAAVLQHRAANQAANPEGAH</sequence>
<accession>A0ABW8J9B4</accession>
<dbReference type="EMBL" id="JADIKK010000008">
    <property type="protein sequence ID" value="MFK2878328.1"/>
    <property type="molecule type" value="Genomic_DNA"/>
</dbReference>
<protein>
    <submittedName>
        <fullName evidence="2">General secretion pathway protein GspN</fullName>
    </submittedName>
</protein>
<feature type="compositionally biased region" description="Pro residues" evidence="1">
    <location>
        <begin position="168"/>
        <end position="180"/>
    </location>
</feature>
<organism evidence="2 3">
    <name type="scientific">Rhodanobacter hydrolyticus</name>
    <dbReference type="NCBI Taxonomy" id="2250595"/>
    <lineage>
        <taxon>Bacteria</taxon>
        <taxon>Pseudomonadati</taxon>
        <taxon>Pseudomonadota</taxon>
        <taxon>Gammaproteobacteria</taxon>
        <taxon>Lysobacterales</taxon>
        <taxon>Rhodanobacteraceae</taxon>
        <taxon>Rhodanobacter</taxon>
    </lineage>
</organism>
<keyword evidence="3" id="KW-1185">Reference proteome</keyword>
<evidence type="ECO:0000313" key="3">
    <source>
        <dbReference type="Proteomes" id="UP001620339"/>
    </source>
</evidence>
<feature type="region of interest" description="Disordered" evidence="1">
    <location>
        <begin position="165"/>
        <end position="203"/>
    </location>
</feature>
<dbReference type="RefSeq" id="WP_192159437.1">
    <property type="nucleotide sequence ID" value="NZ_JADIKK010000008.1"/>
</dbReference>
<reference evidence="2 3" key="1">
    <citation type="submission" date="2020-10" db="EMBL/GenBank/DDBJ databases">
        <title>Phylogeny of dyella-like bacteria.</title>
        <authorList>
            <person name="Fu J."/>
        </authorList>
    </citation>
    <scope>NUCLEOTIDE SEQUENCE [LARGE SCALE GENOMIC DNA]</scope>
    <source>
        <strain evidence="2 3">KACC 19113</strain>
    </source>
</reference>
<gene>
    <name evidence="2" type="ORF">ISP25_14730</name>
</gene>
<name>A0ABW8J9B4_9GAMM</name>